<dbReference type="RefSeq" id="WP_381168154.1">
    <property type="nucleotide sequence ID" value="NZ_JBHSFK010000002.1"/>
</dbReference>
<dbReference type="PANTHER" id="PTHR43792">
    <property type="entry name" value="GNAT FAMILY, PUTATIVE (AFU_ORTHOLOGUE AFUA_3G00765)-RELATED-RELATED"/>
    <property type="match status" value="1"/>
</dbReference>
<name>A0ABV9AJD7_9ACTN</name>
<dbReference type="EC" id="2.3.-.-" evidence="2"/>
<comment type="caution">
    <text evidence="2">The sequence shown here is derived from an EMBL/GenBank/DDBJ whole genome shotgun (WGS) entry which is preliminary data.</text>
</comment>
<dbReference type="GO" id="GO:0016746">
    <property type="term" value="F:acyltransferase activity"/>
    <property type="evidence" value="ECO:0007669"/>
    <property type="project" value="UniProtKB-KW"/>
</dbReference>
<dbReference type="Pfam" id="PF13302">
    <property type="entry name" value="Acetyltransf_3"/>
    <property type="match status" value="1"/>
</dbReference>
<dbReference type="PROSITE" id="PS51186">
    <property type="entry name" value="GNAT"/>
    <property type="match status" value="1"/>
</dbReference>
<dbReference type="InterPro" id="IPR051531">
    <property type="entry name" value="N-acetyltransferase"/>
</dbReference>
<protein>
    <submittedName>
        <fullName evidence="2">GNAT family N-acetyltransferase</fullName>
        <ecNumber evidence="2">2.3.-.-</ecNumber>
    </submittedName>
</protein>
<accession>A0ABV9AJD7</accession>
<reference evidence="3" key="1">
    <citation type="journal article" date="2019" name="Int. J. Syst. Evol. Microbiol.">
        <title>The Global Catalogue of Microorganisms (GCM) 10K type strain sequencing project: providing services to taxonomists for standard genome sequencing and annotation.</title>
        <authorList>
            <consortium name="The Broad Institute Genomics Platform"/>
            <consortium name="The Broad Institute Genome Sequencing Center for Infectious Disease"/>
            <person name="Wu L."/>
            <person name="Ma J."/>
        </authorList>
    </citation>
    <scope>NUCLEOTIDE SEQUENCE [LARGE SCALE GENOMIC DNA]</scope>
    <source>
        <strain evidence="3">CGMCC 4.7177</strain>
    </source>
</reference>
<dbReference type="PANTHER" id="PTHR43792:SF1">
    <property type="entry name" value="N-ACETYLTRANSFERASE DOMAIN-CONTAINING PROTEIN"/>
    <property type="match status" value="1"/>
</dbReference>
<sequence length="163" mass="17683">MTPYGPTSLTTERLLLRPVQEADVPAMARLWTDVEVRRYLGGPLGEDVVRVRGAWCLGAVGLFAVARRADGVVLGSVFVDPGGREGRTEISYQLLPEWWGRGYAGEAVGAVVGRALAEVPGGVVAVTQAADVRSRRLLERLGAVPVDRFVEWDSAQVMYRFDG</sequence>
<evidence type="ECO:0000259" key="1">
    <source>
        <dbReference type="PROSITE" id="PS51186"/>
    </source>
</evidence>
<feature type="domain" description="N-acetyltransferase" evidence="1">
    <location>
        <begin position="14"/>
        <end position="163"/>
    </location>
</feature>
<gene>
    <name evidence="2" type="ORF">ACFPIH_03845</name>
</gene>
<dbReference type="InterPro" id="IPR000182">
    <property type="entry name" value="GNAT_dom"/>
</dbReference>
<dbReference type="EMBL" id="JBHSFK010000002">
    <property type="protein sequence ID" value="MFC4498663.1"/>
    <property type="molecule type" value="Genomic_DNA"/>
</dbReference>
<keyword evidence="2" id="KW-0808">Transferase</keyword>
<proteinExistence type="predicted"/>
<dbReference type="InterPro" id="IPR016181">
    <property type="entry name" value="Acyl_CoA_acyltransferase"/>
</dbReference>
<evidence type="ECO:0000313" key="2">
    <source>
        <dbReference type="EMBL" id="MFC4498663.1"/>
    </source>
</evidence>
<keyword evidence="2" id="KW-0012">Acyltransferase</keyword>
<evidence type="ECO:0000313" key="3">
    <source>
        <dbReference type="Proteomes" id="UP001595839"/>
    </source>
</evidence>
<dbReference type="Proteomes" id="UP001595839">
    <property type="component" value="Unassembled WGS sequence"/>
</dbReference>
<dbReference type="Gene3D" id="3.40.630.30">
    <property type="match status" value="1"/>
</dbReference>
<dbReference type="SUPFAM" id="SSF55729">
    <property type="entry name" value="Acyl-CoA N-acyltransferases (Nat)"/>
    <property type="match status" value="1"/>
</dbReference>
<keyword evidence="3" id="KW-1185">Reference proteome</keyword>
<organism evidence="2 3">
    <name type="scientific">Streptomyces vulcanius</name>
    <dbReference type="NCBI Taxonomy" id="1441876"/>
    <lineage>
        <taxon>Bacteria</taxon>
        <taxon>Bacillati</taxon>
        <taxon>Actinomycetota</taxon>
        <taxon>Actinomycetes</taxon>
        <taxon>Kitasatosporales</taxon>
        <taxon>Streptomycetaceae</taxon>
        <taxon>Streptomyces</taxon>
    </lineage>
</organism>